<keyword evidence="6" id="KW-0175">Coiled coil</keyword>
<protein>
    <recommendedName>
        <fullName evidence="4">Vacuolar-sorting protein SNF7</fullName>
    </recommendedName>
    <alternativeName>
        <fullName evidence="5">Vacuolar protein-sorting-associated protein 32</fullName>
    </alternativeName>
</protein>
<accession>A0AAN6YTU8</accession>
<dbReference type="Gene3D" id="1.10.287.1060">
    <property type="entry name" value="ESAT-6-like"/>
    <property type="match status" value="1"/>
</dbReference>
<evidence type="ECO:0000256" key="6">
    <source>
        <dbReference type="SAM" id="Coils"/>
    </source>
</evidence>
<dbReference type="InterPro" id="IPR005024">
    <property type="entry name" value="Snf7_fam"/>
</dbReference>
<comment type="similarity">
    <text evidence="2">Belongs to the SNF7 family.</text>
</comment>
<dbReference type="GO" id="GO:0009898">
    <property type="term" value="C:cytoplasmic side of plasma membrane"/>
    <property type="evidence" value="ECO:0007669"/>
    <property type="project" value="TreeGrafter"/>
</dbReference>
<dbReference type="EMBL" id="MU853338">
    <property type="protein sequence ID" value="KAK4113870.1"/>
    <property type="molecule type" value="Genomic_DNA"/>
</dbReference>
<dbReference type="GeneID" id="89940842"/>
<comment type="subcellular location">
    <subcellularLocation>
        <location evidence="1">Endosome</location>
    </subcellularLocation>
</comment>
<gene>
    <name evidence="7" type="ORF">N656DRAFT_788765</name>
</gene>
<evidence type="ECO:0000256" key="5">
    <source>
        <dbReference type="ARBA" id="ARBA00042586"/>
    </source>
</evidence>
<evidence type="ECO:0000313" key="8">
    <source>
        <dbReference type="Proteomes" id="UP001302812"/>
    </source>
</evidence>
<dbReference type="PANTHER" id="PTHR22761">
    <property type="entry name" value="CHARGED MULTIVESICULAR BODY PROTEIN"/>
    <property type="match status" value="1"/>
</dbReference>
<evidence type="ECO:0000256" key="4">
    <source>
        <dbReference type="ARBA" id="ARBA00040017"/>
    </source>
</evidence>
<feature type="coiled-coil region" evidence="6">
    <location>
        <begin position="24"/>
        <end position="51"/>
    </location>
</feature>
<comment type="caution">
    <text evidence="7">The sequence shown here is derived from an EMBL/GenBank/DDBJ whole genome shotgun (WGS) entry which is preliminary data.</text>
</comment>
<dbReference type="GO" id="GO:0005771">
    <property type="term" value="C:multivesicular body"/>
    <property type="evidence" value="ECO:0007669"/>
    <property type="project" value="TreeGrafter"/>
</dbReference>
<organism evidence="7 8">
    <name type="scientific">Canariomyces notabilis</name>
    <dbReference type="NCBI Taxonomy" id="2074819"/>
    <lineage>
        <taxon>Eukaryota</taxon>
        <taxon>Fungi</taxon>
        <taxon>Dikarya</taxon>
        <taxon>Ascomycota</taxon>
        <taxon>Pezizomycotina</taxon>
        <taxon>Sordariomycetes</taxon>
        <taxon>Sordariomycetidae</taxon>
        <taxon>Sordariales</taxon>
        <taxon>Chaetomiaceae</taxon>
        <taxon>Canariomyces</taxon>
    </lineage>
</organism>
<evidence type="ECO:0000256" key="1">
    <source>
        <dbReference type="ARBA" id="ARBA00004177"/>
    </source>
</evidence>
<dbReference type="GO" id="GO:0000815">
    <property type="term" value="C:ESCRT III complex"/>
    <property type="evidence" value="ECO:0007669"/>
    <property type="project" value="TreeGrafter"/>
</dbReference>
<dbReference type="Pfam" id="PF03357">
    <property type="entry name" value="Snf7"/>
    <property type="match status" value="1"/>
</dbReference>
<dbReference type="GO" id="GO:0006900">
    <property type="term" value="P:vesicle budding from membrane"/>
    <property type="evidence" value="ECO:0007669"/>
    <property type="project" value="TreeGrafter"/>
</dbReference>
<dbReference type="PANTHER" id="PTHR22761:SF10">
    <property type="entry name" value="GH13992P"/>
    <property type="match status" value="1"/>
</dbReference>
<proteinExistence type="inferred from homology"/>
<dbReference type="AlphaFoldDB" id="A0AAN6YTU8"/>
<dbReference type="GO" id="GO:0032511">
    <property type="term" value="P:late endosome to vacuole transport via multivesicular body sorting pathway"/>
    <property type="evidence" value="ECO:0007669"/>
    <property type="project" value="TreeGrafter"/>
</dbReference>
<reference evidence="7" key="1">
    <citation type="journal article" date="2023" name="Mol. Phylogenet. Evol.">
        <title>Genome-scale phylogeny and comparative genomics of the fungal order Sordariales.</title>
        <authorList>
            <person name="Hensen N."/>
            <person name="Bonometti L."/>
            <person name="Westerberg I."/>
            <person name="Brannstrom I.O."/>
            <person name="Guillou S."/>
            <person name="Cros-Aarteil S."/>
            <person name="Calhoun S."/>
            <person name="Haridas S."/>
            <person name="Kuo A."/>
            <person name="Mondo S."/>
            <person name="Pangilinan J."/>
            <person name="Riley R."/>
            <person name="LaButti K."/>
            <person name="Andreopoulos B."/>
            <person name="Lipzen A."/>
            <person name="Chen C."/>
            <person name="Yan M."/>
            <person name="Daum C."/>
            <person name="Ng V."/>
            <person name="Clum A."/>
            <person name="Steindorff A."/>
            <person name="Ohm R.A."/>
            <person name="Martin F."/>
            <person name="Silar P."/>
            <person name="Natvig D.O."/>
            <person name="Lalanne C."/>
            <person name="Gautier V."/>
            <person name="Ament-Velasquez S.L."/>
            <person name="Kruys A."/>
            <person name="Hutchinson M.I."/>
            <person name="Powell A.J."/>
            <person name="Barry K."/>
            <person name="Miller A.N."/>
            <person name="Grigoriev I.V."/>
            <person name="Debuchy R."/>
            <person name="Gladieux P."/>
            <person name="Hiltunen Thoren M."/>
            <person name="Johannesson H."/>
        </authorList>
    </citation>
    <scope>NUCLEOTIDE SEQUENCE</scope>
    <source>
        <strain evidence="7">CBS 508.74</strain>
    </source>
</reference>
<dbReference type="RefSeq" id="XP_064671440.1">
    <property type="nucleotide sequence ID" value="XM_064816717.1"/>
</dbReference>
<dbReference type="Proteomes" id="UP001302812">
    <property type="component" value="Unassembled WGS sequence"/>
</dbReference>
<evidence type="ECO:0000256" key="2">
    <source>
        <dbReference type="ARBA" id="ARBA00006190"/>
    </source>
</evidence>
<name>A0AAN6YTU8_9PEZI</name>
<evidence type="ECO:0000256" key="3">
    <source>
        <dbReference type="ARBA" id="ARBA00022753"/>
    </source>
</evidence>
<keyword evidence="8" id="KW-1185">Reference proteome</keyword>
<evidence type="ECO:0000313" key="7">
    <source>
        <dbReference type="EMBL" id="KAK4113870.1"/>
    </source>
</evidence>
<keyword evidence="3" id="KW-0967">Endosome</keyword>
<reference evidence="7" key="2">
    <citation type="submission" date="2023-05" db="EMBL/GenBank/DDBJ databases">
        <authorList>
            <consortium name="Lawrence Berkeley National Laboratory"/>
            <person name="Steindorff A."/>
            <person name="Hensen N."/>
            <person name="Bonometti L."/>
            <person name="Westerberg I."/>
            <person name="Brannstrom I.O."/>
            <person name="Guillou S."/>
            <person name="Cros-Aarteil S."/>
            <person name="Calhoun S."/>
            <person name="Haridas S."/>
            <person name="Kuo A."/>
            <person name="Mondo S."/>
            <person name="Pangilinan J."/>
            <person name="Riley R."/>
            <person name="Labutti K."/>
            <person name="Andreopoulos B."/>
            <person name="Lipzen A."/>
            <person name="Chen C."/>
            <person name="Yanf M."/>
            <person name="Daum C."/>
            <person name="Ng V."/>
            <person name="Clum A."/>
            <person name="Ohm R."/>
            <person name="Martin F."/>
            <person name="Silar P."/>
            <person name="Natvig D."/>
            <person name="Lalanne C."/>
            <person name="Gautier V."/>
            <person name="Ament-Velasquez S.L."/>
            <person name="Kruys A."/>
            <person name="Hutchinson M.I."/>
            <person name="Powell A.J."/>
            <person name="Barry K."/>
            <person name="Miller A.N."/>
            <person name="Grigoriev I.V."/>
            <person name="Debuchy R."/>
            <person name="Gladieux P."/>
            <person name="Thoren M.H."/>
            <person name="Johannesson H."/>
        </authorList>
    </citation>
    <scope>NUCLEOTIDE SEQUENCE</scope>
    <source>
        <strain evidence="7">CBS 508.74</strain>
    </source>
</reference>
<sequence>MSGIWGWFGGGAAQKRKDNPKNVIITLRTQLEMLEKRQKHLENQIEQQNQIAKKNVTTNKQAAMAALRRKKAYEHTLEQTLNHVGTIEQQIGAIESANINLETFAAMQRAGDVMKQIHGKLTPTKVDEVMDQIQEYNRLNEDIADSISNAAIGPQVDEADLEDEMEALQQQELEDKMLETGAVPVDRLPAVANGDLKGKAPAVTEDDEEAELRKLQEAMAI</sequence>